<keyword evidence="2" id="KW-0378">Hydrolase</keyword>
<evidence type="ECO:0000313" key="3">
    <source>
        <dbReference type="Proteomes" id="UP000233387"/>
    </source>
</evidence>
<dbReference type="Pfam" id="PF02617">
    <property type="entry name" value="ClpS"/>
    <property type="match status" value="1"/>
</dbReference>
<evidence type="ECO:0000313" key="2">
    <source>
        <dbReference type="EMBL" id="PKQ70056.1"/>
    </source>
</evidence>
<keyword evidence="3" id="KW-1185">Reference proteome</keyword>
<sequence length="95" mass="10995">MGNKPFTNPSVEEDILLDELELREHELVVFNDDVNTFDHVIRTLIEICKHTPEQAEQCTWIIHYKGKCTVKFGSFDELVPMRQGICDRGISAEIF</sequence>
<proteinExistence type="predicted"/>
<reference evidence="2 3" key="1">
    <citation type="submission" date="2017-06" db="EMBL/GenBank/DDBJ databases">
        <title>Raineya orbicola gen. nov., sp. nov. a slightly thermophilic bacterium of the phylum Bacteroidetes and the description of Raineyaceae fam. nov.</title>
        <authorList>
            <person name="Albuquerque L."/>
            <person name="Polonia A.R.M."/>
            <person name="Barroso C."/>
            <person name="Froufe H.J.C."/>
            <person name="Lage O."/>
            <person name="Lobo-Da-Cunha A."/>
            <person name="Egas C."/>
            <person name="Da Costa M.S."/>
        </authorList>
    </citation>
    <scope>NUCLEOTIDE SEQUENCE [LARGE SCALE GENOMIC DNA]</scope>
    <source>
        <strain evidence="2 3">SPSPC-11</strain>
    </source>
</reference>
<dbReference type="SUPFAM" id="SSF54736">
    <property type="entry name" value="ClpS-like"/>
    <property type="match status" value="1"/>
</dbReference>
<keyword evidence="2" id="KW-0645">Protease</keyword>
<gene>
    <name evidence="2" type="ORF">Rain11_0860</name>
</gene>
<dbReference type="OrthoDB" id="598046at2"/>
<comment type="caution">
    <text evidence="2">The sequence shown here is derived from an EMBL/GenBank/DDBJ whole genome shotgun (WGS) entry which is preliminary data.</text>
</comment>
<dbReference type="GO" id="GO:0008233">
    <property type="term" value="F:peptidase activity"/>
    <property type="evidence" value="ECO:0007669"/>
    <property type="project" value="UniProtKB-KW"/>
</dbReference>
<dbReference type="GO" id="GO:0006508">
    <property type="term" value="P:proteolysis"/>
    <property type="evidence" value="ECO:0007669"/>
    <property type="project" value="UniProtKB-KW"/>
</dbReference>
<feature type="domain" description="Adaptor protein ClpS core" evidence="1">
    <location>
        <begin position="23"/>
        <end position="83"/>
    </location>
</feature>
<dbReference type="Proteomes" id="UP000233387">
    <property type="component" value="Unassembled WGS sequence"/>
</dbReference>
<dbReference type="Gene3D" id="3.30.1390.10">
    <property type="match status" value="1"/>
</dbReference>
<evidence type="ECO:0000259" key="1">
    <source>
        <dbReference type="Pfam" id="PF02617"/>
    </source>
</evidence>
<protein>
    <submittedName>
        <fullName evidence="2">ATP-dependent Clp protease adaptor protein ClpS</fullName>
    </submittedName>
</protein>
<dbReference type="InterPro" id="IPR014719">
    <property type="entry name" value="Ribosomal_bL12_C/ClpS-like"/>
</dbReference>
<dbReference type="AlphaFoldDB" id="A0A2N3IID7"/>
<name>A0A2N3IID7_9BACT</name>
<dbReference type="InterPro" id="IPR003769">
    <property type="entry name" value="ClpS_core"/>
</dbReference>
<dbReference type="GO" id="GO:0030163">
    <property type="term" value="P:protein catabolic process"/>
    <property type="evidence" value="ECO:0007669"/>
    <property type="project" value="InterPro"/>
</dbReference>
<accession>A0A2N3IID7</accession>
<dbReference type="EMBL" id="NKXO01000011">
    <property type="protein sequence ID" value="PKQ70056.1"/>
    <property type="molecule type" value="Genomic_DNA"/>
</dbReference>
<dbReference type="RefSeq" id="WP_101358182.1">
    <property type="nucleotide sequence ID" value="NZ_NKXO01000011.1"/>
</dbReference>
<organism evidence="2 3">
    <name type="scientific">Raineya orbicola</name>
    <dbReference type="NCBI Taxonomy" id="2016530"/>
    <lineage>
        <taxon>Bacteria</taxon>
        <taxon>Pseudomonadati</taxon>
        <taxon>Bacteroidota</taxon>
        <taxon>Cytophagia</taxon>
        <taxon>Cytophagales</taxon>
        <taxon>Raineyaceae</taxon>
        <taxon>Raineya</taxon>
    </lineage>
</organism>